<dbReference type="Proteomes" id="UP000028545">
    <property type="component" value="Unassembled WGS sequence"/>
</dbReference>
<dbReference type="GeneID" id="27726825"/>
<evidence type="ECO:0000313" key="3">
    <source>
        <dbReference type="Proteomes" id="UP000028545"/>
    </source>
</evidence>
<dbReference type="SUPFAM" id="SSF56801">
    <property type="entry name" value="Acetyl-CoA synthetase-like"/>
    <property type="match status" value="1"/>
</dbReference>
<keyword evidence="3" id="KW-1185">Reference proteome</keyword>
<dbReference type="PANTHER" id="PTHR42921">
    <property type="entry name" value="ACETOACETYL-COA SYNTHETASE"/>
    <property type="match status" value="1"/>
</dbReference>
<gene>
    <name evidence="2" type="ORF">SAPIO_CDS7753</name>
</gene>
<feature type="domain" description="AMP-dependent synthetase/ligase" evidence="1">
    <location>
        <begin position="123"/>
        <end position="266"/>
    </location>
</feature>
<dbReference type="AlphaFoldDB" id="A0A084G2L8"/>
<dbReference type="Pfam" id="PF00501">
    <property type="entry name" value="AMP-binding"/>
    <property type="match status" value="1"/>
</dbReference>
<protein>
    <recommendedName>
        <fullName evidence="1">AMP-dependent synthetase/ligase domain-containing protein</fullName>
    </recommendedName>
</protein>
<name>A0A084G2L8_PSEDA</name>
<proteinExistence type="predicted"/>
<dbReference type="HOGENOM" id="CLU_000022_3_3_1"/>
<dbReference type="EMBL" id="JOWA01000110">
    <property type="protein sequence ID" value="KEZ41580.1"/>
    <property type="molecule type" value="Genomic_DNA"/>
</dbReference>
<dbReference type="RefSeq" id="XP_016641379.1">
    <property type="nucleotide sequence ID" value="XM_016789552.1"/>
</dbReference>
<accession>A0A084G2L8</accession>
<reference evidence="2 3" key="1">
    <citation type="journal article" date="2014" name="Genome Announc.">
        <title>Draft genome sequence of the pathogenic fungus Scedosporium apiospermum.</title>
        <authorList>
            <person name="Vandeputte P."/>
            <person name="Ghamrawi S."/>
            <person name="Rechenmann M."/>
            <person name="Iltis A."/>
            <person name="Giraud S."/>
            <person name="Fleury M."/>
            <person name="Thornton C."/>
            <person name="Delhaes L."/>
            <person name="Meyer W."/>
            <person name="Papon N."/>
            <person name="Bouchara J.P."/>
        </authorList>
    </citation>
    <scope>NUCLEOTIDE SEQUENCE [LARGE SCALE GENOMIC DNA]</scope>
    <source>
        <strain evidence="2 3">IHEM 14462</strain>
    </source>
</reference>
<dbReference type="VEuPathDB" id="FungiDB:SAPIO_CDS7753"/>
<sequence>MATIQKTPVWEPRNVQQTNVHQFIRYVNEKHQLHLRTYEDLHQWSVASTSLQDFWRDAYDWLQLAPPGAKGTGRVLEGSDVASVDMFPPPRFFPSDSLSIPELMLRHRRDSDVAIHFAREAVISNSVDAMAICLASLSIGAIWSSSSCDLGSAGIVDRYSQISPKMIFADNGYIYAGKTFRLGDRIVDWSHKLGRDTSQLMDVVIIPYCNFEVDLKRIHKGCSLQSFLERDSGERLSFKIAPFSHPAFILYSSGTTGRPKSIVHGTGTSWVMWVLNLLNLSCAGSMLLFDGSPFHPRPTILLELAQDIGLQEKASTFESYESLPRPALFSQRIYDWFYSTGFPSQAQLISMSGGTDIAGCFVGGSPLLPVYAGEIQCKALGMAVEILDATVIEPVAVESSGEAGELVCTKPFPSQPLAFIGERGEEIYRTSYFERFGKGIWCQGDFIQRIPDTGGLVMLGRSDAVLNPSGVRFGSAEVYAVTETFPELADSICVGQKRDIDSDERVLLFVKMRHEMQFGPDLERRIRAAIRERYSPRHVPKFILEVADIPYTVNGKKCEIDVKHIVCGRKAAVGGTVANPEALSLYEDFKNLPAEGSVSVSKAKL</sequence>
<dbReference type="InterPro" id="IPR042099">
    <property type="entry name" value="ANL_N_sf"/>
</dbReference>
<organism evidence="2 3">
    <name type="scientific">Pseudallescheria apiosperma</name>
    <name type="common">Scedosporium apiospermum</name>
    <dbReference type="NCBI Taxonomy" id="563466"/>
    <lineage>
        <taxon>Eukaryota</taxon>
        <taxon>Fungi</taxon>
        <taxon>Dikarya</taxon>
        <taxon>Ascomycota</taxon>
        <taxon>Pezizomycotina</taxon>
        <taxon>Sordariomycetes</taxon>
        <taxon>Hypocreomycetidae</taxon>
        <taxon>Microascales</taxon>
        <taxon>Microascaceae</taxon>
        <taxon>Scedosporium</taxon>
    </lineage>
</organism>
<dbReference type="PANTHER" id="PTHR42921:SF1">
    <property type="entry name" value="ACETOACETYL-COA SYNTHETASE"/>
    <property type="match status" value="1"/>
</dbReference>
<dbReference type="PROSITE" id="PS00455">
    <property type="entry name" value="AMP_BINDING"/>
    <property type="match status" value="1"/>
</dbReference>
<dbReference type="InterPro" id="IPR045851">
    <property type="entry name" value="AMP-bd_C_sf"/>
</dbReference>
<dbReference type="Gene3D" id="3.30.300.30">
    <property type="match status" value="1"/>
</dbReference>
<dbReference type="GO" id="GO:0030729">
    <property type="term" value="F:acetoacetate-CoA ligase activity"/>
    <property type="evidence" value="ECO:0007669"/>
    <property type="project" value="TreeGrafter"/>
</dbReference>
<dbReference type="OrthoDB" id="10253869at2759"/>
<dbReference type="InterPro" id="IPR000873">
    <property type="entry name" value="AMP-dep_synth/lig_dom"/>
</dbReference>
<comment type="caution">
    <text evidence="2">The sequence shown here is derived from an EMBL/GenBank/DDBJ whole genome shotgun (WGS) entry which is preliminary data.</text>
</comment>
<dbReference type="KEGG" id="sapo:SAPIO_CDS7753"/>
<evidence type="ECO:0000313" key="2">
    <source>
        <dbReference type="EMBL" id="KEZ41580.1"/>
    </source>
</evidence>
<dbReference type="Gene3D" id="3.40.50.12780">
    <property type="entry name" value="N-terminal domain of ligase-like"/>
    <property type="match status" value="2"/>
</dbReference>
<dbReference type="InterPro" id="IPR020845">
    <property type="entry name" value="AMP-binding_CS"/>
</dbReference>
<dbReference type="OMA" id="GWMMWPF"/>
<evidence type="ECO:0000259" key="1">
    <source>
        <dbReference type="Pfam" id="PF00501"/>
    </source>
</evidence>